<keyword evidence="4" id="KW-0408">Iron</keyword>
<dbReference type="PANTHER" id="PTHR37164:SF1">
    <property type="entry name" value="BACTERIOHEMERYTHRIN"/>
    <property type="match status" value="1"/>
</dbReference>
<feature type="domain" description="Hemerythrin-like" evidence="5">
    <location>
        <begin position="12"/>
        <end position="123"/>
    </location>
</feature>
<gene>
    <name evidence="6" type="ORF">A9460_06720</name>
    <name evidence="7" type="ORF">FVD15_05675</name>
</gene>
<organism evidence="6 8">
    <name type="scientific">Campylobacter volucris</name>
    <dbReference type="NCBI Taxonomy" id="1031542"/>
    <lineage>
        <taxon>Bacteria</taxon>
        <taxon>Pseudomonadati</taxon>
        <taxon>Campylobacterota</taxon>
        <taxon>Epsilonproteobacteria</taxon>
        <taxon>Campylobacterales</taxon>
        <taxon>Campylobacteraceae</taxon>
        <taxon>Campylobacter</taxon>
    </lineage>
</organism>
<dbReference type="InterPro" id="IPR012312">
    <property type="entry name" value="Hemerythrin-like"/>
</dbReference>
<evidence type="ECO:0000256" key="2">
    <source>
        <dbReference type="ARBA" id="ARBA00022621"/>
    </source>
</evidence>
<reference evidence="7 9" key="2">
    <citation type="submission" date="2019-08" db="EMBL/GenBank/DDBJ databases">
        <title>Rapid identification of Enteric Bacteria from Whole Genome Sequences (WGS) using Average Nucleotide Identity (ANI).</title>
        <authorList>
            <person name="Lane C."/>
        </authorList>
    </citation>
    <scope>NUCLEOTIDE SEQUENCE [LARGE SCALE GENOMIC DNA]</scope>
    <source>
        <strain evidence="7 9">2010D-8464</strain>
    </source>
</reference>
<dbReference type="Proteomes" id="UP000293421">
    <property type="component" value="Chromosome"/>
</dbReference>
<dbReference type="GO" id="GO:0046872">
    <property type="term" value="F:metal ion binding"/>
    <property type="evidence" value="ECO:0007669"/>
    <property type="project" value="UniProtKB-KW"/>
</dbReference>
<dbReference type="GO" id="GO:0005344">
    <property type="term" value="F:oxygen carrier activity"/>
    <property type="evidence" value="ECO:0007669"/>
    <property type="project" value="UniProtKB-KW"/>
</dbReference>
<sequence length="185" mass="22298">MIKWSNEYSVDNETIDKQHKNLFEIAQKAYFMVDRHVSVSDIKLVLIELFEYIKIHFKYEEEYMEAIGYPDLTQHKKIHKEITSSLIDLVKNIKTINDLKEKLNIIIEKWLVEHILTEDMKYHRYEEQNRSYQLEIDNTSKKDSNQHIIYVCDCKNHKIPYDVHLTICNGKKYICKICKKELVEL</sequence>
<dbReference type="SUPFAM" id="SSF47188">
    <property type="entry name" value="Hemerythrin-like"/>
    <property type="match status" value="1"/>
</dbReference>
<dbReference type="InterPro" id="IPR050669">
    <property type="entry name" value="Hemerythrin"/>
</dbReference>
<reference evidence="6 8" key="1">
    <citation type="submission" date="2019-02" db="EMBL/GenBank/DDBJ databases">
        <title>Use of ANI for Rapid Identification of Enteric Bacteria.</title>
        <authorList>
            <person name="Pruckler J."/>
            <person name="Lane C."/>
            <person name="Aubert R."/>
        </authorList>
    </citation>
    <scope>NUCLEOTIDE SEQUENCE [LARGE SCALE GENOMIC DNA]</scope>
    <source>
        <strain evidence="6 8">2014D-0083</strain>
    </source>
</reference>
<keyword evidence="3" id="KW-0479">Metal-binding</keyword>
<dbReference type="RefSeq" id="WP_039665096.1">
    <property type="nucleotide sequence ID" value="NZ_CP037746.1"/>
</dbReference>
<evidence type="ECO:0000256" key="3">
    <source>
        <dbReference type="ARBA" id="ARBA00022723"/>
    </source>
</evidence>
<keyword evidence="9" id="KW-1185">Reference proteome</keyword>
<evidence type="ECO:0000256" key="4">
    <source>
        <dbReference type="ARBA" id="ARBA00023004"/>
    </source>
</evidence>
<dbReference type="InterPro" id="IPR035938">
    <property type="entry name" value="Hemerythrin-like_sf"/>
</dbReference>
<dbReference type="EMBL" id="VRMB01000027">
    <property type="protein sequence ID" value="TXK68217.1"/>
    <property type="molecule type" value="Genomic_DNA"/>
</dbReference>
<dbReference type="NCBIfam" id="TIGR02481">
    <property type="entry name" value="hemeryth_dom"/>
    <property type="match status" value="1"/>
</dbReference>
<dbReference type="NCBIfam" id="NF033749">
    <property type="entry name" value="bact_hemeryth"/>
    <property type="match status" value="1"/>
</dbReference>
<dbReference type="Pfam" id="PF01814">
    <property type="entry name" value="Hemerythrin"/>
    <property type="match status" value="1"/>
</dbReference>
<keyword evidence="2" id="KW-0813">Transport</keyword>
<name>A0AAE5YIH2_9BACT</name>
<dbReference type="InterPro" id="IPR012827">
    <property type="entry name" value="Hemerythrin_metal-bd"/>
</dbReference>
<dbReference type="InterPro" id="IPR016131">
    <property type="entry name" value="Haemerythrin_Fe_BS"/>
</dbReference>
<keyword evidence="2" id="KW-0561">Oxygen transport</keyword>
<dbReference type="GeneID" id="66286964"/>
<evidence type="ECO:0000313" key="9">
    <source>
        <dbReference type="Proteomes" id="UP000321325"/>
    </source>
</evidence>
<proteinExistence type="inferred from homology"/>
<dbReference type="PANTHER" id="PTHR37164">
    <property type="entry name" value="BACTERIOHEMERYTHRIN"/>
    <property type="match status" value="1"/>
</dbReference>
<comment type="similarity">
    <text evidence="1">Belongs to the hemerythrin family.</text>
</comment>
<evidence type="ECO:0000256" key="1">
    <source>
        <dbReference type="ARBA" id="ARBA00010587"/>
    </source>
</evidence>
<evidence type="ECO:0000313" key="6">
    <source>
        <dbReference type="EMBL" id="QBL14012.1"/>
    </source>
</evidence>
<evidence type="ECO:0000259" key="5">
    <source>
        <dbReference type="Pfam" id="PF01814"/>
    </source>
</evidence>
<dbReference type="AlphaFoldDB" id="A0AAE5YIH2"/>
<dbReference type="PROSITE" id="PS00550">
    <property type="entry name" value="HEMERYTHRINS"/>
    <property type="match status" value="1"/>
</dbReference>
<accession>A0AAE5YIH2</accession>
<dbReference type="CDD" id="cd12107">
    <property type="entry name" value="Hemerythrin"/>
    <property type="match status" value="1"/>
</dbReference>
<protein>
    <submittedName>
        <fullName evidence="6">Hemerythrin family non-heme iron protein</fullName>
    </submittedName>
</protein>
<dbReference type="Proteomes" id="UP000321325">
    <property type="component" value="Unassembled WGS sequence"/>
</dbReference>
<evidence type="ECO:0000313" key="7">
    <source>
        <dbReference type="EMBL" id="TXK68217.1"/>
    </source>
</evidence>
<dbReference type="Gene3D" id="1.20.120.50">
    <property type="entry name" value="Hemerythrin-like"/>
    <property type="match status" value="1"/>
</dbReference>
<evidence type="ECO:0000313" key="8">
    <source>
        <dbReference type="Proteomes" id="UP000293421"/>
    </source>
</evidence>
<dbReference type="EMBL" id="CP037746">
    <property type="protein sequence ID" value="QBL14012.1"/>
    <property type="molecule type" value="Genomic_DNA"/>
</dbReference>